<evidence type="ECO:0000256" key="5">
    <source>
        <dbReference type="ARBA" id="ARBA00023136"/>
    </source>
</evidence>
<keyword evidence="5 7" id="KW-0472">Membrane</keyword>
<feature type="transmembrane region" description="Helical" evidence="7">
    <location>
        <begin position="265"/>
        <end position="290"/>
    </location>
</feature>
<dbReference type="InterPro" id="IPR000301">
    <property type="entry name" value="Tetraspanin_animals"/>
</dbReference>
<dbReference type="SUPFAM" id="SSF48652">
    <property type="entry name" value="Tetraspanin"/>
    <property type="match status" value="1"/>
</dbReference>
<feature type="transmembrane region" description="Helical" evidence="7">
    <location>
        <begin position="135"/>
        <end position="159"/>
    </location>
</feature>
<organism evidence="8 9">
    <name type="scientific">Scyliorhinus torazame</name>
    <name type="common">Cloudy catshark</name>
    <name type="synonym">Catulus torazame</name>
    <dbReference type="NCBI Taxonomy" id="75743"/>
    <lineage>
        <taxon>Eukaryota</taxon>
        <taxon>Metazoa</taxon>
        <taxon>Chordata</taxon>
        <taxon>Craniata</taxon>
        <taxon>Vertebrata</taxon>
        <taxon>Chondrichthyes</taxon>
        <taxon>Elasmobranchii</taxon>
        <taxon>Galeomorphii</taxon>
        <taxon>Galeoidea</taxon>
        <taxon>Carcharhiniformes</taxon>
        <taxon>Scyliorhinidae</taxon>
        <taxon>Scyliorhinus</taxon>
    </lineage>
</organism>
<evidence type="ECO:0000256" key="6">
    <source>
        <dbReference type="PIRSR" id="PIRSR002419-1"/>
    </source>
</evidence>
<accession>A0A401PM98</accession>
<dbReference type="OMA" id="CENKINI"/>
<gene>
    <name evidence="8" type="ORF">scyTo_0003344</name>
</gene>
<keyword evidence="9" id="KW-1185">Reference proteome</keyword>
<keyword evidence="3 7" id="KW-0812">Transmembrane</keyword>
<dbReference type="Gene3D" id="1.10.1450.10">
    <property type="entry name" value="Tetraspanin"/>
    <property type="match status" value="1"/>
</dbReference>
<evidence type="ECO:0000256" key="7">
    <source>
        <dbReference type="RuleBase" id="RU361218"/>
    </source>
</evidence>
<feature type="transmembrane region" description="Helical" evidence="7">
    <location>
        <begin position="106"/>
        <end position="128"/>
    </location>
</feature>
<dbReference type="PANTHER" id="PTHR19282:SF527">
    <property type="entry name" value="TETRASPANIN"/>
    <property type="match status" value="1"/>
</dbReference>
<comment type="caution">
    <text evidence="8">The sequence shown here is derived from an EMBL/GenBank/DDBJ whole genome shotgun (WGS) entry which is preliminary data.</text>
</comment>
<dbReference type="STRING" id="75743.A0A401PM98"/>
<evidence type="ECO:0000256" key="4">
    <source>
        <dbReference type="ARBA" id="ARBA00022989"/>
    </source>
</evidence>
<name>A0A401PM98_SCYTO</name>
<dbReference type="EMBL" id="BFAA01000899">
    <property type="protein sequence ID" value="GCB74256.1"/>
    <property type="molecule type" value="Genomic_DNA"/>
</dbReference>
<protein>
    <recommendedName>
        <fullName evidence="7">Tetraspanin</fullName>
    </recommendedName>
</protein>
<evidence type="ECO:0000256" key="2">
    <source>
        <dbReference type="ARBA" id="ARBA00006840"/>
    </source>
</evidence>
<dbReference type="InterPro" id="IPR008952">
    <property type="entry name" value="Tetraspanin_EC2_sf"/>
</dbReference>
<keyword evidence="6" id="KW-1015">Disulfide bond</keyword>
<evidence type="ECO:0000256" key="1">
    <source>
        <dbReference type="ARBA" id="ARBA00004141"/>
    </source>
</evidence>
<comment type="similarity">
    <text evidence="2 7">Belongs to the tetraspanin (TM4SF) family.</text>
</comment>
<feature type="disulfide bond" evidence="6">
    <location>
        <begin position="204"/>
        <end position="226"/>
    </location>
</feature>
<proteinExistence type="inferred from homology"/>
<dbReference type="PIRSF" id="PIRSF002419">
    <property type="entry name" value="Tetraspanin"/>
    <property type="match status" value="1"/>
</dbReference>
<dbReference type="OrthoDB" id="6361633at2759"/>
<dbReference type="PRINTS" id="PR00259">
    <property type="entry name" value="TMFOUR"/>
</dbReference>
<comment type="subcellular location">
    <subcellularLocation>
        <location evidence="1 7">Membrane</location>
        <topology evidence="1 7">Multi-pass membrane protein</topology>
    </subcellularLocation>
</comment>
<feature type="transmembrane region" description="Helical" evidence="7">
    <location>
        <begin position="58"/>
        <end position="86"/>
    </location>
</feature>
<dbReference type="Pfam" id="PF00335">
    <property type="entry name" value="Tetraspanin"/>
    <property type="match status" value="1"/>
</dbReference>
<dbReference type="PANTHER" id="PTHR19282">
    <property type="entry name" value="TETRASPANIN"/>
    <property type="match status" value="1"/>
</dbReference>
<dbReference type="AlphaFoldDB" id="A0A401PM98"/>
<reference evidence="8 9" key="1">
    <citation type="journal article" date="2018" name="Nat. Ecol. Evol.">
        <title>Shark genomes provide insights into elasmobranch evolution and the origin of vertebrates.</title>
        <authorList>
            <person name="Hara Y"/>
            <person name="Yamaguchi K"/>
            <person name="Onimaru K"/>
            <person name="Kadota M"/>
            <person name="Koyanagi M"/>
            <person name="Keeley SD"/>
            <person name="Tatsumi K"/>
            <person name="Tanaka K"/>
            <person name="Motone F"/>
            <person name="Kageyama Y"/>
            <person name="Nozu R"/>
            <person name="Adachi N"/>
            <person name="Nishimura O"/>
            <person name="Nakagawa R"/>
            <person name="Tanegashima C"/>
            <person name="Kiyatake I"/>
            <person name="Matsumoto R"/>
            <person name="Murakumo K"/>
            <person name="Nishida K"/>
            <person name="Terakita A"/>
            <person name="Kuratani S"/>
            <person name="Sato K"/>
            <person name="Hyodo S Kuraku.S."/>
        </authorList>
    </citation>
    <scope>NUCLEOTIDE SEQUENCE [LARGE SCALE GENOMIC DNA]</scope>
</reference>
<sequence>MAILHNVSLSNDCRWDIVAEPFLPHPVLRYAMKSSKDILKTWEIQREKKMTSDVKIHILKYFLNLFNGIFLIVGAIISVCGIWILWDENSFISKLLSPDHQDILSISAYCFLVIGITVTIVCLVGCIASIKEVKFLFILYFLFLVLIFILQIATGLAILSQHSKIVTAMDLKTIEIIKHYGNDSFSKDSKFHLLDVIQKEFQCCGYYNSTDWEQNDLILSTKTLPCSCSNYTVADFTFPCTVTESNYIYPEGCRTEIKQWLNNNIFTVLGATAALIIIQVLQFIMAVYLLKYIKKKKRII</sequence>
<evidence type="ECO:0000256" key="3">
    <source>
        <dbReference type="ARBA" id="ARBA00022692"/>
    </source>
</evidence>
<keyword evidence="4 7" id="KW-1133">Transmembrane helix</keyword>
<evidence type="ECO:0000313" key="8">
    <source>
        <dbReference type="EMBL" id="GCB74256.1"/>
    </source>
</evidence>
<dbReference type="GO" id="GO:0005886">
    <property type="term" value="C:plasma membrane"/>
    <property type="evidence" value="ECO:0007669"/>
    <property type="project" value="TreeGrafter"/>
</dbReference>
<dbReference type="Proteomes" id="UP000288216">
    <property type="component" value="Unassembled WGS sequence"/>
</dbReference>
<evidence type="ECO:0000313" key="9">
    <source>
        <dbReference type="Proteomes" id="UP000288216"/>
    </source>
</evidence>
<dbReference type="InterPro" id="IPR018499">
    <property type="entry name" value="Tetraspanin/Peripherin"/>
</dbReference>